<protein>
    <submittedName>
        <fullName evidence="2">Uncharacterized protein</fullName>
    </submittedName>
</protein>
<evidence type="ECO:0000313" key="2">
    <source>
        <dbReference type="EMBL" id="VFJ68049.1"/>
    </source>
</evidence>
<proteinExistence type="predicted"/>
<accession>A0A450TKE6</accession>
<name>A0A450TKE6_9GAMM</name>
<dbReference type="AlphaFoldDB" id="A0A450TKE6"/>
<keyword evidence="1" id="KW-0812">Transmembrane</keyword>
<feature type="transmembrane region" description="Helical" evidence="1">
    <location>
        <begin position="72"/>
        <end position="89"/>
    </location>
</feature>
<evidence type="ECO:0000256" key="1">
    <source>
        <dbReference type="SAM" id="Phobius"/>
    </source>
</evidence>
<feature type="transmembrane region" description="Helical" evidence="1">
    <location>
        <begin position="31"/>
        <end position="52"/>
    </location>
</feature>
<reference evidence="2" key="1">
    <citation type="submission" date="2019-02" db="EMBL/GenBank/DDBJ databases">
        <authorList>
            <person name="Gruber-Vodicka R. H."/>
            <person name="Seah K. B. B."/>
        </authorList>
    </citation>
    <scope>NUCLEOTIDE SEQUENCE</scope>
    <source>
        <strain evidence="2">BECK_BZ131</strain>
    </source>
</reference>
<organism evidence="2">
    <name type="scientific">Candidatus Kentrum sp. FW</name>
    <dbReference type="NCBI Taxonomy" id="2126338"/>
    <lineage>
        <taxon>Bacteria</taxon>
        <taxon>Pseudomonadati</taxon>
        <taxon>Pseudomonadota</taxon>
        <taxon>Gammaproteobacteria</taxon>
        <taxon>Candidatus Kentrum</taxon>
    </lineage>
</organism>
<keyword evidence="1" id="KW-0472">Membrane</keyword>
<keyword evidence="1" id="KW-1133">Transmembrane helix</keyword>
<feature type="transmembrane region" description="Helical" evidence="1">
    <location>
        <begin position="145"/>
        <end position="165"/>
    </location>
</feature>
<gene>
    <name evidence="2" type="ORF">BECKFW1821C_GA0114237_101341</name>
</gene>
<sequence>MISGVVGSPKTRDQVISDLGRISGNMRITSMIIMLATIINVALTFVVMYGAMYRVSVLGLYGGELIRMVEPVVMFTVFVVVAAFLFVFLKKRGDAYFEELSDELHASGASEPNRDEFSLSARIVMRSYSNYASLPLIPGRFGPGIIAGLNILLSLLILPFLVAIFS</sequence>
<dbReference type="EMBL" id="CAADFE010000013">
    <property type="protein sequence ID" value="VFJ68049.1"/>
    <property type="molecule type" value="Genomic_DNA"/>
</dbReference>